<accession>A0A9N9BXF7</accession>
<dbReference type="OrthoDB" id="2328123at2759"/>
<comment type="caution">
    <text evidence="1">The sequence shown here is derived from an EMBL/GenBank/DDBJ whole genome shotgun (WGS) entry which is preliminary data.</text>
</comment>
<protein>
    <submittedName>
        <fullName evidence="1">11375_t:CDS:1</fullName>
    </submittedName>
</protein>
<dbReference type="EMBL" id="CAJVPZ010007288">
    <property type="protein sequence ID" value="CAG8584355.1"/>
    <property type="molecule type" value="Genomic_DNA"/>
</dbReference>
<proteinExistence type="predicted"/>
<dbReference type="AlphaFoldDB" id="A0A9N9BXF7"/>
<evidence type="ECO:0000313" key="1">
    <source>
        <dbReference type="EMBL" id="CAG8584355.1"/>
    </source>
</evidence>
<evidence type="ECO:0000313" key="2">
    <source>
        <dbReference type="Proteomes" id="UP000789396"/>
    </source>
</evidence>
<name>A0A9N9BXF7_9GLOM</name>
<keyword evidence="2" id="KW-1185">Reference proteome</keyword>
<feature type="non-terminal residue" evidence="1">
    <location>
        <position position="1"/>
    </location>
</feature>
<gene>
    <name evidence="1" type="ORF">RFULGI_LOCUS5979</name>
</gene>
<organism evidence="1 2">
    <name type="scientific">Racocetra fulgida</name>
    <dbReference type="NCBI Taxonomy" id="60492"/>
    <lineage>
        <taxon>Eukaryota</taxon>
        <taxon>Fungi</taxon>
        <taxon>Fungi incertae sedis</taxon>
        <taxon>Mucoromycota</taxon>
        <taxon>Glomeromycotina</taxon>
        <taxon>Glomeromycetes</taxon>
        <taxon>Diversisporales</taxon>
        <taxon>Gigasporaceae</taxon>
        <taxon>Racocetra</taxon>
    </lineage>
</organism>
<dbReference type="Proteomes" id="UP000789396">
    <property type="component" value="Unassembled WGS sequence"/>
</dbReference>
<reference evidence="1" key="1">
    <citation type="submission" date="2021-06" db="EMBL/GenBank/DDBJ databases">
        <authorList>
            <person name="Kallberg Y."/>
            <person name="Tangrot J."/>
            <person name="Rosling A."/>
        </authorList>
    </citation>
    <scope>NUCLEOTIDE SEQUENCE</scope>
    <source>
        <strain evidence="1">IN212</strain>
    </source>
</reference>
<sequence>MRADVRMRLVALPVDPVGVIQLQKLLTKTIPKRNHLNFPKPLSNLNNSTHRNRIKRAAENLFSSFEAKKNKIWHSKDNPKLKEIILEADEQPDLTTSSHDLPKEWLVSKEKSNIDKIMQRYILLLIYDIKTTDDFDNEEHTLEKGGYRNISVVIRFLIPKLIRDKVLSYKDPTLHLRISGDGRNARKKIKHVMLTLAILNDQKNLMKPDNHYTITLFSGKENYTSLKIALELINNELQELCDLDQNWTITKQIDQIKENYQNFPALNECKNNGHFINEMRELICEKMSAIGVKFDFWQDQEMKLWKFTSLMGFCKLYQMLGQDKLTGNMFHNKAHEWLDTFLTPSQTIPSTNTIDKGLYTPSDITPYIHVLVYHVPEFHDIHSRWRLGAFSCQPVEKKNHQHVSTFFTKTLKDGGKKDFQKSAILEILEIENRALYFWRFDEALAFSKYKKINIIDS</sequence>